<organism evidence="3 4">
    <name type="scientific">Archangium lansingense</name>
    <dbReference type="NCBI Taxonomy" id="2995310"/>
    <lineage>
        <taxon>Bacteria</taxon>
        <taxon>Pseudomonadati</taxon>
        <taxon>Myxococcota</taxon>
        <taxon>Myxococcia</taxon>
        <taxon>Myxococcales</taxon>
        <taxon>Cystobacterineae</taxon>
        <taxon>Archangiaceae</taxon>
        <taxon>Archangium</taxon>
    </lineage>
</organism>
<dbReference type="Proteomes" id="UP001207654">
    <property type="component" value="Unassembled WGS sequence"/>
</dbReference>
<sequence>MNAQQKNLVTLLTVALVAGGLGLYAYFGVMQPEEKEAQRKEAEEKVFAAHSPGERDTDGGAPPEPIFTWISVELPMGKTVMERQDNTWRITSPVSALADKTEVSNLLAQLSTAKFKATLEENPTDADLERYGLKQPRASVTTRAYVPDAQGGGANDPTRQRSSTVYFGVENNFDGSVYLRREGDPRVYTAQGALRFVLQKSTNEWRERVVFPVEESSLLRIEVKARKNAFTLERATTEKPWKLVQPVELRASSEQVTKMVSALNGHRAIIFPSQEDEEKVRRALEKPLVQATFVRKLGGPVRVRITELELGGFKQTVALSEWDSESMLARVDQRALDVLDLAPKDFKDRKVLAFSVREVNHITIHPAPGSEQISLSLAPDTGKWEMAAPMVGIAQQFKVASLLGSMESLTAAAIVESNPKNWGRYGITGTSRGVTLRDATDTEVARLWIGSEVKGNPQRVWARGSSEDVLEVEKSALAALPLALTDLMDGVPGAASSP</sequence>
<comment type="caution">
    <text evidence="3">The sequence shown here is derived from an EMBL/GenBank/DDBJ whole genome shotgun (WGS) entry which is preliminary data.</text>
</comment>
<feature type="compositionally biased region" description="Basic and acidic residues" evidence="1">
    <location>
        <begin position="37"/>
        <end position="58"/>
    </location>
</feature>
<feature type="region of interest" description="Disordered" evidence="1">
    <location>
        <begin position="37"/>
        <end position="63"/>
    </location>
</feature>
<proteinExistence type="predicted"/>
<dbReference type="EMBL" id="JAPNKA010000001">
    <property type="protein sequence ID" value="MCY1079904.1"/>
    <property type="molecule type" value="Genomic_DNA"/>
</dbReference>
<dbReference type="InterPro" id="IPR025641">
    <property type="entry name" value="DUF4340"/>
</dbReference>
<keyword evidence="4" id="KW-1185">Reference proteome</keyword>
<evidence type="ECO:0000313" key="3">
    <source>
        <dbReference type="EMBL" id="MCY1079904.1"/>
    </source>
</evidence>
<feature type="domain" description="DUF4340" evidence="2">
    <location>
        <begin position="88"/>
        <end position="238"/>
    </location>
</feature>
<name>A0ABT4AE15_9BACT</name>
<gene>
    <name evidence="3" type="ORF">OV287_36180</name>
</gene>
<protein>
    <submittedName>
        <fullName evidence="3">DUF4340 domain-containing protein</fullName>
    </submittedName>
</protein>
<accession>A0ABT4AE15</accession>
<dbReference type="RefSeq" id="WP_267538594.1">
    <property type="nucleotide sequence ID" value="NZ_JAPNKA010000001.1"/>
</dbReference>
<feature type="domain" description="DUF4340" evidence="2">
    <location>
        <begin position="384"/>
        <end position="489"/>
    </location>
</feature>
<reference evidence="3 4" key="1">
    <citation type="submission" date="2022-11" db="EMBL/GenBank/DDBJ databases">
        <title>Minimal conservation of predation-associated metabolite biosynthetic gene clusters underscores biosynthetic potential of Myxococcota including descriptions for ten novel species: Archangium lansinium sp. nov., Myxococcus landrumus sp. nov., Nannocystis bai.</title>
        <authorList>
            <person name="Ahearne A."/>
            <person name="Stevens C."/>
            <person name="Phillips K."/>
        </authorList>
    </citation>
    <scope>NUCLEOTIDE SEQUENCE [LARGE SCALE GENOMIC DNA]</scope>
    <source>
        <strain evidence="3 4">MIWBW</strain>
    </source>
</reference>
<dbReference type="Pfam" id="PF14238">
    <property type="entry name" value="DUF4340"/>
    <property type="match status" value="2"/>
</dbReference>
<evidence type="ECO:0000256" key="1">
    <source>
        <dbReference type="SAM" id="MobiDB-lite"/>
    </source>
</evidence>
<evidence type="ECO:0000259" key="2">
    <source>
        <dbReference type="Pfam" id="PF14238"/>
    </source>
</evidence>
<evidence type="ECO:0000313" key="4">
    <source>
        <dbReference type="Proteomes" id="UP001207654"/>
    </source>
</evidence>